<evidence type="ECO:0000256" key="6">
    <source>
        <dbReference type="ARBA" id="ARBA00029628"/>
    </source>
</evidence>
<dbReference type="SUPFAM" id="SSF50118">
    <property type="entry name" value="Cell growth inhibitor/plasmid maintenance toxic component"/>
    <property type="match status" value="1"/>
</dbReference>
<dbReference type="EMBL" id="BMYK01000036">
    <property type="protein sequence ID" value="GHD01735.1"/>
    <property type="molecule type" value="Genomic_DNA"/>
</dbReference>
<protein>
    <recommendedName>
        <fullName evidence="2">Toxin CcdB</fullName>
    </recommendedName>
    <alternativeName>
        <fullName evidence="7">Cytotoxic protein CcdB</fullName>
    </alternativeName>
    <alternativeName>
        <fullName evidence="6">Protein LetD</fullName>
    </alternativeName>
</protein>
<sequence>MARFDVYRHPDAGLRKFTPYLLDIQNDYIDSIDTRVVLPMRSAKLFGPPMRDLNPGFEIDGMAVVLDTPAIAAFPAAELRQPVLSLRSQSDAIVGALDTLFGSY</sequence>
<dbReference type="Gene3D" id="2.30.30.110">
    <property type="match status" value="1"/>
</dbReference>
<evidence type="ECO:0000256" key="4">
    <source>
        <dbReference type="ARBA" id="ARBA00023015"/>
    </source>
</evidence>
<dbReference type="Proteomes" id="UP000626210">
    <property type="component" value="Unassembled WGS sequence"/>
</dbReference>
<keyword evidence="5" id="KW-0804">Transcription</keyword>
<evidence type="ECO:0000256" key="7">
    <source>
        <dbReference type="ARBA" id="ARBA00033135"/>
    </source>
</evidence>
<keyword evidence="9" id="KW-1185">Reference proteome</keyword>
<name>A0ABQ3GES8_9BURK</name>
<keyword evidence="3" id="KW-0678">Repressor</keyword>
<comment type="caution">
    <text evidence="8">The sequence shown here is derived from an EMBL/GenBank/DDBJ whole genome shotgun (WGS) entry which is preliminary data.</text>
</comment>
<dbReference type="Pfam" id="PF01845">
    <property type="entry name" value="CcdB"/>
    <property type="match status" value="1"/>
</dbReference>
<evidence type="ECO:0000313" key="9">
    <source>
        <dbReference type="Proteomes" id="UP000626210"/>
    </source>
</evidence>
<dbReference type="RefSeq" id="WP_189690593.1">
    <property type="nucleotide sequence ID" value="NZ_BMYK01000036.1"/>
</dbReference>
<reference evidence="9" key="1">
    <citation type="journal article" date="2019" name="Int. J. Syst. Evol. Microbiol.">
        <title>The Global Catalogue of Microorganisms (GCM) 10K type strain sequencing project: providing services to taxonomists for standard genome sequencing and annotation.</title>
        <authorList>
            <consortium name="The Broad Institute Genomics Platform"/>
            <consortium name="The Broad Institute Genome Sequencing Center for Infectious Disease"/>
            <person name="Wu L."/>
            <person name="Ma J."/>
        </authorList>
    </citation>
    <scope>NUCLEOTIDE SEQUENCE [LARGE SCALE GENOMIC DNA]</scope>
    <source>
        <strain evidence="9">KCTC 23314</strain>
    </source>
</reference>
<accession>A0ABQ3GES8</accession>
<proteinExistence type="inferred from homology"/>
<keyword evidence="4" id="KW-0805">Transcription regulation</keyword>
<evidence type="ECO:0000256" key="3">
    <source>
        <dbReference type="ARBA" id="ARBA00022491"/>
    </source>
</evidence>
<organism evidence="8 9">
    <name type="scientific">Pseudorhodoferax aquiterrae</name>
    <dbReference type="NCBI Taxonomy" id="747304"/>
    <lineage>
        <taxon>Bacteria</taxon>
        <taxon>Pseudomonadati</taxon>
        <taxon>Pseudomonadota</taxon>
        <taxon>Betaproteobacteria</taxon>
        <taxon>Burkholderiales</taxon>
        <taxon>Comamonadaceae</taxon>
    </lineage>
</organism>
<evidence type="ECO:0000256" key="2">
    <source>
        <dbReference type="ARBA" id="ARBA00015075"/>
    </source>
</evidence>
<dbReference type="InterPro" id="IPR011067">
    <property type="entry name" value="Plasmid_toxin/cell-grow_inhib"/>
</dbReference>
<evidence type="ECO:0000313" key="8">
    <source>
        <dbReference type="EMBL" id="GHD01735.1"/>
    </source>
</evidence>
<evidence type="ECO:0000256" key="1">
    <source>
        <dbReference type="ARBA" id="ARBA00005230"/>
    </source>
</evidence>
<gene>
    <name evidence="8" type="ORF">GCM10007320_60330</name>
</gene>
<dbReference type="InterPro" id="IPR002712">
    <property type="entry name" value="CcdB"/>
</dbReference>
<comment type="similarity">
    <text evidence="1">Belongs to the CcdB toxin family.</text>
</comment>
<evidence type="ECO:0000256" key="5">
    <source>
        <dbReference type="ARBA" id="ARBA00023163"/>
    </source>
</evidence>